<dbReference type="InterPro" id="IPR002347">
    <property type="entry name" value="SDR_fam"/>
</dbReference>
<keyword evidence="3" id="KW-1185">Reference proteome</keyword>
<dbReference type="EMBL" id="FNMZ01000012">
    <property type="protein sequence ID" value="SDX89159.1"/>
    <property type="molecule type" value="Genomic_DNA"/>
</dbReference>
<dbReference type="STRING" id="356660.SAMN05444336_11271"/>
<evidence type="ECO:0000313" key="3">
    <source>
        <dbReference type="Proteomes" id="UP000199118"/>
    </source>
</evidence>
<dbReference type="PANTHER" id="PTHR42879">
    <property type="entry name" value="3-OXOACYL-(ACYL-CARRIER-PROTEIN) REDUCTASE"/>
    <property type="match status" value="1"/>
</dbReference>
<protein>
    <submittedName>
        <fullName evidence="2">3-oxoacyl-[acyl-carrier protein] reductase</fullName>
    </submittedName>
</protein>
<dbReference type="PRINTS" id="PR00081">
    <property type="entry name" value="GDHRDH"/>
</dbReference>
<dbReference type="OrthoDB" id="9789398at2"/>
<evidence type="ECO:0000313" key="2">
    <source>
        <dbReference type="EMBL" id="SDX89159.1"/>
    </source>
</evidence>
<dbReference type="Gene3D" id="3.40.50.720">
    <property type="entry name" value="NAD(P)-binding Rossmann-like Domain"/>
    <property type="match status" value="1"/>
</dbReference>
<dbReference type="PROSITE" id="PS00061">
    <property type="entry name" value="ADH_SHORT"/>
    <property type="match status" value="1"/>
</dbReference>
<name>A0A1H3FGC2_9RHOB</name>
<dbReference type="RefSeq" id="WP_092685216.1">
    <property type="nucleotide sequence ID" value="NZ_FNMZ01000012.1"/>
</dbReference>
<organism evidence="2 3">
    <name type="scientific">Albimonas donghaensis</name>
    <dbReference type="NCBI Taxonomy" id="356660"/>
    <lineage>
        <taxon>Bacteria</taxon>
        <taxon>Pseudomonadati</taxon>
        <taxon>Pseudomonadota</taxon>
        <taxon>Alphaproteobacteria</taxon>
        <taxon>Rhodobacterales</taxon>
        <taxon>Paracoccaceae</taxon>
        <taxon>Albimonas</taxon>
    </lineage>
</organism>
<accession>A0A1H3FGC2</accession>
<dbReference type="PRINTS" id="PR00080">
    <property type="entry name" value="SDRFAMILY"/>
</dbReference>
<dbReference type="InterPro" id="IPR020904">
    <property type="entry name" value="Sc_DH/Rdtase_CS"/>
</dbReference>
<dbReference type="AlphaFoldDB" id="A0A1H3FGC2"/>
<dbReference type="GO" id="GO:0032787">
    <property type="term" value="P:monocarboxylic acid metabolic process"/>
    <property type="evidence" value="ECO:0007669"/>
    <property type="project" value="UniProtKB-ARBA"/>
</dbReference>
<proteinExistence type="inferred from homology"/>
<dbReference type="PANTHER" id="PTHR42879:SF2">
    <property type="entry name" value="3-OXOACYL-[ACYL-CARRIER-PROTEIN] REDUCTASE FABG"/>
    <property type="match status" value="1"/>
</dbReference>
<dbReference type="CDD" id="cd05233">
    <property type="entry name" value="SDR_c"/>
    <property type="match status" value="1"/>
</dbReference>
<dbReference type="Proteomes" id="UP000199118">
    <property type="component" value="Unassembled WGS sequence"/>
</dbReference>
<reference evidence="2 3" key="1">
    <citation type="submission" date="2016-10" db="EMBL/GenBank/DDBJ databases">
        <authorList>
            <person name="de Groot N.N."/>
        </authorList>
    </citation>
    <scope>NUCLEOTIDE SEQUENCE [LARGE SCALE GENOMIC DNA]</scope>
    <source>
        <strain evidence="2 3">DSM 17890</strain>
    </source>
</reference>
<gene>
    <name evidence="2" type="ORF">SAMN05444336_11271</name>
</gene>
<evidence type="ECO:0000256" key="1">
    <source>
        <dbReference type="ARBA" id="ARBA00006484"/>
    </source>
</evidence>
<dbReference type="InterPro" id="IPR036291">
    <property type="entry name" value="NAD(P)-bd_dom_sf"/>
</dbReference>
<comment type="similarity">
    <text evidence="1">Belongs to the short-chain dehydrogenases/reductases (SDR) family.</text>
</comment>
<dbReference type="InterPro" id="IPR050259">
    <property type="entry name" value="SDR"/>
</dbReference>
<dbReference type="SUPFAM" id="SSF51735">
    <property type="entry name" value="NAD(P)-binding Rossmann-fold domains"/>
    <property type="match status" value="1"/>
</dbReference>
<dbReference type="FunFam" id="3.40.50.720:FF:000084">
    <property type="entry name" value="Short-chain dehydrogenase reductase"/>
    <property type="match status" value="1"/>
</dbReference>
<dbReference type="Pfam" id="PF13561">
    <property type="entry name" value="adh_short_C2"/>
    <property type="match status" value="1"/>
</dbReference>
<sequence>MEPYRELSRSIRGRRAIVTGAASGMGRATAHLLAREGADVAVTDLRPEACEAVAAEIDAARAAPGGEGIGRAVPMALDVADADAIRESVPALAEELGGLDILINNAGFSRHPAFEDDEAYEAAWTASLAGMLSAHQRMIRAALPWLRKSDAARIVNIASTEGWGATKGNSPYVAAKTGVIGLTRALAVDFGREGITVNCICPGPILTGITSHISEEHKAIFAKRRTALGRYGHPEEVAHVTLSLVLPAASYITGVAIPVDGGLTIKNA</sequence>